<protein>
    <submittedName>
        <fullName evidence="1">Uncharacterized protein</fullName>
    </submittedName>
</protein>
<evidence type="ECO:0000313" key="1">
    <source>
        <dbReference type="EMBL" id="KAF8567379.1"/>
    </source>
</evidence>
<name>A0A8T0DHP9_9TREM</name>
<sequence length="185" mass="21712">MTQDFRLLLSTSKLLILFSQNMCHFVRNCTPFKIEQCVFLPNLVRWTALVTNPKNVGRIRKYASKRRKKERSENRRHLVLQNCLMAILIRKMVVVRKIEGIERSTGIQINRIQRNDGIPATDTESIDIEIRIGSVVYIFCSNFGLRLFWSVNIAGTLLRDILDCTHLLYLYMKLRIYFVDTLICK</sequence>
<gene>
    <name evidence="1" type="ORF">P879_09664</name>
</gene>
<evidence type="ECO:0000313" key="2">
    <source>
        <dbReference type="Proteomes" id="UP000699462"/>
    </source>
</evidence>
<dbReference type="Proteomes" id="UP000699462">
    <property type="component" value="Unassembled WGS sequence"/>
</dbReference>
<proteinExistence type="predicted"/>
<reference evidence="1 2" key="1">
    <citation type="submission" date="2019-07" db="EMBL/GenBank/DDBJ databases">
        <title>Annotation for the trematode Paragonimus westermani.</title>
        <authorList>
            <person name="Choi Y.-J."/>
        </authorList>
    </citation>
    <scope>NUCLEOTIDE SEQUENCE [LARGE SCALE GENOMIC DNA]</scope>
    <source>
        <strain evidence="1">180907_Pwestermani</strain>
    </source>
</reference>
<keyword evidence="2" id="KW-1185">Reference proteome</keyword>
<accession>A0A8T0DHP9</accession>
<dbReference type="EMBL" id="JTDF01003919">
    <property type="protein sequence ID" value="KAF8567379.1"/>
    <property type="molecule type" value="Genomic_DNA"/>
</dbReference>
<organism evidence="1 2">
    <name type="scientific">Paragonimus westermani</name>
    <dbReference type="NCBI Taxonomy" id="34504"/>
    <lineage>
        <taxon>Eukaryota</taxon>
        <taxon>Metazoa</taxon>
        <taxon>Spiralia</taxon>
        <taxon>Lophotrochozoa</taxon>
        <taxon>Platyhelminthes</taxon>
        <taxon>Trematoda</taxon>
        <taxon>Digenea</taxon>
        <taxon>Plagiorchiida</taxon>
        <taxon>Troglotremata</taxon>
        <taxon>Troglotrematidae</taxon>
        <taxon>Paragonimus</taxon>
    </lineage>
</organism>
<comment type="caution">
    <text evidence="1">The sequence shown here is derived from an EMBL/GenBank/DDBJ whole genome shotgun (WGS) entry which is preliminary data.</text>
</comment>
<dbReference type="AlphaFoldDB" id="A0A8T0DHP9"/>